<dbReference type="Gene3D" id="2.40.160.200">
    <property type="entry name" value="LURP1-related"/>
    <property type="match status" value="1"/>
</dbReference>
<dbReference type="STRING" id="1834516.BL253_12400"/>
<dbReference type="GO" id="GO:0017128">
    <property type="term" value="F:phospholipid scramblase activity"/>
    <property type="evidence" value="ECO:0007669"/>
    <property type="project" value="InterPro"/>
</dbReference>
<dbReference type="AlphaFoldDB" id="A0A1V2ICG3"/>
<gene>
    <name evidence="3" type="ORF">BL253_12400</name>
</gene>
<dbReference type="RefSeq" id="WP_076816603.1">
    <property type="nucleotide sequence ID" value="NZ_MOMC01000023.1"/>
</dbReference>
<dbReference type="Proteomes" id="UP000188929">
    <property type="component" value="Unassembled WGS sequence"/>
</dbReference>
<name>A0A1V2ICG3_9ACTN</name>
<dbReference type="InterPro" id="IPR018929">
    <property type="entry name" value="DUF2510"/>
</dbReference>
<reference evidence="4" key="1">
    <citation type="submission" date="2016-10" db="EMBL/GenBank/DDBJ databases">
        <title>Frankia sp. NRRL B-16386 Genome sequencing.</title>
        <authorList>
            <person name="Ghodhbane-Gtari F."/>
            <person name="Swanson E."/>
            <person name="Gueddou A."/>
            <person name="Hezbri K."/>
            <person name="Ktari K."/>
            <person name="Nouioui I."/>
            <person name="Morris K."/>
            <person name="Simpson S."/>
            <person name="Abebe-Akele F."/>
            <person name="Thomas K."/>
            <person name="Gtari M."/>
            <person name="Tisa L.S."/>
        </authorList>
    </citation>
    <scope>NUCLEOTIDE SEQUENCE [LARGE SCALE GENOMIC DNA]</scope>
    <source>
        <strain evidence="4">NRRL B-16386</strain>
    </source>
</reference>
<evidence type="ECO:0000313" key="3">
    <source>
        <dbReference type="EMBL" id="ONH30710.1"/>
    </source>
</evidence>
<feature type="region of interest" description="Disordered" evidence="1">
    <location>
        <begin position="1"/>
        <end position="129"/>
    </location>
</feature>
<dbReference type="SUPFAM" id="SSF54518">
    <property type="entry name" value="Tubby C-terminal domain-like"/>
    <property type="match status" value="1"/>
</dbReference>
<dbReference type="InterPro" id="IPR025659">
    <property type="entry name" value="Tubby-like_C"/>
</dbReference>
<feature type="domain" description="DUF2510" evidence="2">
    <location>
        <begin position="8"/>
        <end position="40"/>
    </location>
</feature>
<evidence type="ECO:0000259" key="2">
    <source>
        <dbReference type="Pfam" id="PF10708"/>
    </source>
</evidence>
<feature type="compositionally biased region" description="Pro residues" evidence="1">
    <location>
        <begin position="56"/>
        <end position="72"/>
    </location>
</feature>
<dbReference type="Pfam" id="PF03803">
    <property type="entry name" value="Scramblase"/>
    <property type="match status" value="1"/>
</dbReference>
<keyword evidence="4" id="KW-1185">Reference proteome</keyword>
<organism evidence="3 4">
    <name type="scientific">Pseudofrankia asymbiotica</name>
    <dbReference type="NCBI Taxonomy" id="1834516"/>
    <lineage>
        <taxon>Bacteria</taxon>
        <taxon>Bacillati</taxon>
        <taxon>Actinomycetota</taxon>
        <taxon>Actinomycetes</taxon>
        <taxon>Frankiales</taxon>
        <taxon>Frankiaceae</taxon>
        <taxon>Pseudofrankia</taxon>
    </lineage>
</organism>
<dbReference type="InterPro" id="IPR005552">
    <property type="entry name" value="Scramblase"/>
</dbReference>
<dbReference type="GO" id="GO:0005886">
    <property type="term" value="C:plasma membrane"/>
    <property type="evidence" value="ECO:0007669"/>
    <property type="project" value="TreeGrafter"/>
</dbReference>
<evidence type="ECO:0000256" key="1">
    <source>
        <dbReference type="SAM" id="MobiDB-lite"/>
    </source>
</evidence>
<dbReference type="EMBL" id="MOMC01000023">
    <property type="protein sequence ID" value="ONH30710.1"/>
    <property type="molecule type" value="Genomic_DNA"/>
</dbReference>
<dbReference type="PANTHER" id="PTHR23248:SF9">
    <property type="entry name" value="PHOSPHOLIPID SCRAMBLASE"/>
    <property type="match status" value="1"/>
</dbReference>
<sequence length="352" mass="37844">MSQNSPTPGWYQDPSGAPGLRWWDGTQWTTHTQQAPQGQPTPPPQAQPQPAQAGPGPQPAGPYPPQPQPQPQQPGGYPQGPGQPGPGWQAGPGQPRQVPQQGPPMQWGAAQGGPGAPGGYAPAPAPVFTSATPDKIQRQVQQQAGVAPAGLGGGSIFSEPVLVVNQKTQLIEITNQYAVFDQQGRQIASVVEVGQSTMKKVARVVSSLDQYMTHKLEVRDQAGTVQLVLTRPRKLVKSRVVVARPDGSEVGQIVQQNAIGKIRFGLMVGEHQVGMIKAENWRAWNFAIVDHNDVEVARITKTWEGVLRTMFTSADNYVVQIHHRLADPLLSMVIASALTVDTALKQDSRGWN</sequence>
<dbReference type="PANTHER" id="PTHR23248">
    <property type="entry name" value="PHOSPHOLIPID SCRAMBLASE-RELATED"/>
    <property type="match status" value="1"/>
</dbReference>
<proteinExistence type="predicted"/>
<evidence type="ECO:0000313" key="4">
    <source>
        <dbReference type="Proteomes" id="UP000188929"/>
    </source>
</evidence>
<dbReference type="Pfam" id="PF10708">
    <property type="entry name" value="DUF2510"/>
    <property type="match status" value="1"/>
</dbReference>
<accession>A0A1V2ICG3</accession>
<comment type="caution">
    <text evidence="3">The sequence shown here is derived from an EMBL/GenBank/DDBJ whole genome shotgun (WGS) entry which is preliminary data.</text>
</comment>
<protein>
    <submittedName>
        <fullName evidence="3">Scramblase</fullName>
    </submittedName>
</protein>
<dbReference type="OrthoDB" id="3468573at2"/>
<dbReference type="InterPro" id="IPR038595">
    <property type="entry name" value="LOR_sf"/>
</dbReference>
<feature type="compositionally biased region" description="Low complexity" evidence="1">
    <location>
        <begin position="86"/>
        <end position="109"/>
    </location>
</feature>